<dbReference type="SUPFAM" id="SSF54768">
    <property type="entry name" value="dsRNA-binding domain-like"/>
    <property type="match status" value="1"/>
</dbReference>
<dbReference type="InterPro" id="IPR005324">
    <property type="entry name" value="Ribosomal_uS5_C"/>
</dbReference>
<dbReference type="GO" id="GO:0022627">
    <property type="term" value="C:cytosolic small ribosomal subunit"/>
    <property type="evidence" value="ECO:0007669"/>
    <property type="project" value="TreeGrafter"/>
</dbReference>
<evidence type="ECO:0000313" key="11">
    <source>
        <dbReference type="RefSeq" id="XP_035870995.1"/>
    </source>
</evidence>
<feature type="domain" description="S5 DRBM" evidence="9">
    <location>
        <begin position="16"/>
        <end position="79"/>
    </location>
</feature>
<dbReference type="AlphaFoldDB" id="A0A7E6CVC1"/>
<name>A0A7E6CVC1_9CHIR</name>
<keyword evidence="3 7" id="KW-0687">Ribonucleoprotein</keyword>
<dbReference type="GO" id="GO:0003723">
    <property type="term" value="F:RNA binding"/>
    <property type="evidence" value="ECO:0007669"/>
    <property type="project" value="InterPro"/>
</dbReference>
<evidence type="ECO:0000313" key="10">
    <source>
        <dbReference type="Proteomes" id="UP000504628"/>
    </source>
</evidence>
<dbReference type="InParanoid" id="A0A7E6CVC1"/>
<proteinExistence type="inferred from homology"/>
<evidence type="ECO:0000256" key="5">
    <source>
        <dbReference type="ARBA" id="ARBA00035407"/>
    </source>
</evidence>
<evidence type="ECO:0000256" key="8">
    <source>
        <dbReference type="RuleBase" id="RU003823"/>
    </source>
</evidence>
<protein>
    <recommendedName>
        <fullName evidence="4">Small ribosomal subunit protein uS5</fullName>
    </recommendedName>
    <alternativeName>
        <fullName evidence="5">40S ribosomal protein S2</fullName>
    </alternativeName>
</protein>
<evidence type="ECO:0000256" key="4">
    <source>
        <dbReference type="ARBA" id="ARBA00035255"/>
    </source>
</evidence>
<evidence type="ECO:0000259" key="9">
    <source>
        <dbReference type="PROSITE" id="PS50881"/>
    </source>
</evidence>
<dbReference type="PROSITE" id="PS50881">
    <property type="entry name" value="S5_DSRBD"/>
    <property type="match status" value="1"/>
</dbReference>
<dbReference type="FunFam" id="3.30.230.10:FF:000004">
    <property type="entry name" value="40S ribosomal protein S2"/>
    <property type="match status" value="1"/>
</dbReference>
<evidence type="ECO:0000256" key="2">
    <source>
        <dbReference type="ARBA" id="ARBA00022980"/>
    </source>
</evidence>
<dbReference type="InterPro" id="IPR020568">
    <property type="entry name" value="Ribosomal_Su5_D2-typ_SF"/>
</dbReference>
<dbReference type="GeneID" id="114492077"/>
<dbReference type="InterPro" id="IPR014721">
    <property type="entry name" value="Ribsml_uS5_D2-typ_fold_subgr"/>
</dbReference>
<organism evidence="10 11">
    <name type="scientific">Phyllostomus discolor</name>
    <name type="common">pale spear-nosed bat</name>
    <dbReference type="NCBI Taxonomy" id="89673"/>
    <lineage>
        <taxon>Eukaryota</taxon>
        <taxon>Metazoa</taxon>
        <taxon>Chordata</taxon>
        <taxon>Craniata</taxon>
        <taxon>Vertebrata</taxon>
        <taxon>Euteleostomi</taxon>
        <taxon>Mammalia</taxon>
        <taxon>Eutheria</taxon>
        <taxon>Laurasiatheria</taxon>
        <taxon>Chiroptera</taxon>
        <taxon>Yangochiroptera</taxon>
        <taxon>Phyllostomidae</taxon>
        <taxon>Phyllostominae</taxon>
        <taxon>Phyllostomus</taxon>
    </lineage>
</organism>
<accession>A0A7E6CVC1</accession>
<keyword evidence="2 7" id="KW-0689">Ribosomal protein</keyword>
<evidence type="ECO:0000256" key="1">
    <source>
        <dbReference type="ARBA" id="ARBA00008945"/>
    </source>
</evidence>
<dbReference type="Proteomes" id="UP000504628">
    <property type="component" value="Chromosome 1"/>
</dbReference>
<keyword evidence="10" id="KW-1185">Reference proteome</keyword>
<dbReference type="NCBIfam" id="TIGR01020">
    <property type="entry name" value="uS5_euk_arch"/>
    <property type="match status" value="1"/>
</dbReference>
<dbReference type="InterPro" id="IPR000851">
    <property type="entry name" value="Ribosomal_uS5"/>
</dbReference>
<sequence>MAKESEILDFALGASLKDEVLKIMREQKQTRAGQRTWFKAFVASGDDNGHASLSVKRSEEVATAVCGAFFLAKLSIVSVRQGCWGNEISKPHTVPCKVTAPSHRGSVLVQLTSTLRGTGIILAPVPKRLLLMAGIDNCYTSTRGYTATLGNFAKATFNAVSENYSSLTPDLWQEAVFTESPYRNSLTI</sequence>
<dbReference type="FunFam" id="3.30.160.20:FF:000133">
    <property type="entry name" value="40S ribosomal protein S2"/>
    <property type="match status" value="1"/>
</dbReference>
<dbReference type="GO" id="GO:0003735">
    <property type="term" value="F:structural constituent of ribosome"/>
    <property type="evidence" value="ECO:0007669"/>
    <property type="project" value="UniProtKB-UniRule"/>
</dbReference>
<dbReference type="OrthoDB" id="10253125at2759"/>
<dbReference type="InterPro" id="IPR013810">
    <property type="entry name" value="Ribosomal_uS5_N"/>
</dbReference>
<evidence type="ECO:0000256" key="7">
    <source>
        <dbReference type="PROSITE-ProRule" id="PRU00268"/>
    </source>
</evidence>
<dbReference type="PANTHER" id="PTHR13718">
    <property type="entry name" value="RIBOSOMAL S SUBUNIT"/>
    <property type="match status" value="1"/>
</dbReference>
<comment type="subunit">
    <text evidence="6">Component of the small ribosomal subunit. Interacts with zinc finger protein ZNF277 (via zinc-finger domains); the interaction is direct; the interaction is extra-ribosomal. Interaction with ZNF277 competes with the binding of RPS2 to protein arginine methyltransferase PRMT3.</text>
</comment>
<dbReference type="Pfam" id="PF03719">
    <property type="entry name" value="Ribosomal_S5_C"/>
    <property type="match status" value="1"/>
</dbReference>
<dbReference type="SUPFAM" id="SSF54211">
    <property type="entry name" value="Ribosomal protein S5 domain 2-like"/>
    <property type="match status" value="1"/>
</dbReference>
<dbReference type="PANTHER" id="PTHR13718:SF93">
    <property type="entry name" value="SMALL RIBOSOMAL SUBUNIT PROTEIN US5"/>
    <property type="match status" value="1"/>
</dbReference>
<dbReference type="Gene3D" id="3.30.160.20">
    <property type="match status" value="1"/>
</dbReference>
<dbReference type="KEGG" id="pdic:114492077"/>
<evidence type="ECO:0000256" key="3">
    <source>
        <dbReference type="ARBA" id="ARBA00023274"/>
    </source>
</evidence>
<dbReference type="Gene3D" id="3.30.230.10">
    <property type="match status" value="1"/>
</dbReference>
<dbReference type="Pfam" id="PF00333">
    <property type="entry name" value="Ribosomal_S5"/>
    <property type="match status" value="1"/>
</dbReference>
<reference evidence="11" key="1">
    <citation type="submission" date="2025-08" db="UniProtKB">
        <authorList>
            <consortium name="RefSeq"/>
        </authorList>
    </citation>
    <scope>IDENTIFICATION</scope>
    <source>
        <tissue evidence="11">Muscle</tissue>
    </source>
</reference>
<dbReference type="GO" id="GO:0006412">
    <property type="term" value="P:translation"/>
    <property type="evidence" value="ECO:0007669"/>
    <property type="project" value="InterPro"/>
</dbReference>
<gene>
    <name evidence="11" type="primary">LOC114492077</name>
</gene>
<dbReference type="InterPro" id="IPR005711">
    <property type="entry name" value="Ribosomal_uS5_euk/arc"/>
</dbReference>
<evidence type="ECO:0000256" key="6">
    <source>
        <dbReference type="ARBA" id="ARBA00046587"/>
    </source>
</evidence>
<dbReference type="RefSeq" id="XP_035870995.1">
    <property type="nucleotide sequence ID" value="XM_036015102.1"/>
</dbReference>
<comment type="similarity">
    <text evidence="1 8">Belongs to the universal ribosomal protein uS5 family.</text>
</comment>